<feature type="chain" id="PRO_5011602031" evidence="1">
    <location>
        <begin position="37"/>
        <end position="173"/>
    </location>
</feature>
<accession>A0A1I7I7A8</accession>
<evidence type="ECO:0000313" key="2">
    <source>
        <dbReference type="EMBL" id="SFU68656.1"/>
    </source>
</evidence>
<keyword evidence="3" id="KW-1185">Reference proteome</keyword>
<protein>
    <submittedName>
        <fullName evidence="2">Uncharacterized protein</fullName>
    </submittedName>
</protein>
<dbReference type="Proteomes" id="UP000199391">
    <property type="component" value="Unassembled WGS sequence"/>
</dbReference>
<sequence>MDVQAIAVPAFPPRRAASLCLAGALALGACAVPARAAPPTNFGTVIGGGLLCNDQTSNRYYYDYMVRFFGPPYKRDGGAWWFRTQDARLWNTEISEVIVSDDTWPLVFVGAVAEATPDELEQAVAAQSGVRYAKIDSSRFPVRETRPGSRIVYFDRRSKIYCAKFQPLPPALK</sequence>
<dbReference type="RefSeq" id="WP_229489840.1">
    <property type="nucleotide sequence ID" value="NZ_FPBO01000007.1"/>
</dbReference>
<dbReference type="AlphaFoldDB" id="A0A1I7I7A8"/>
<dbReference type="STRING" id="1035707.SAMN05216552_1007143"/>
<organism evidence="2 3">
    <name type="scientific">Pseudoduganella namucuonensis</name>
    <dbReference type="NCBI Taxonomy" id="1035707"/>
    <lineage>
        <taxon>Bacteria</taxon>
        <taxon>Pseudomonadati</taxon>
        <taxon>Pseudomonadota</taxon>
        <taxon>Betaproteobacteria</taxon>
        <taxon>Burkholderiales</taxon>
        <taxon>Oxalobacteraceae</taxon>
        <taxon>Telluria group</taxon>
        <taxon>Pseudoduganella</taxon>
    </lineage>
</organism>
<keyword evidence="1" id="KW-0732">Signal</keyword>
<feature type="signal peptide" evidence="1">
    <location>
        <begin position="1"/>
        <end position="36"/>
    </location>
</feature>
<proteinExistence type="predicted"/>
<gene>
    <name evidence="2" type="ORF">SAMN05216552_1007143</name>
</gene>
<evidence type="ECO:0000313" key="3">
    <source>
        <dbReference type="Proteomes" id="UP000199391"/>
    </source>
</evidence>
<name>A0A1I7I7A8_9BURK</name>
<evidence type="ECO:0000256" key="1">
    <source>
        <dbReference type="SAM" id="SignalP"/>
    </source>
</evidence>
<dbReference type="EMBL" id="FPBO01000007">
    <property type="protein sequence ID" value="SFU68656.1"/>
    <property type="molecule type" value="Genomic_DNA"/>
</dbReference>
<reference evidence="3" key="1">
    <citation type="submission" date="2016-10" db="EMBL/GenBank/DDBJ databases">
        <authorList>
            <person name="Varghese N."/>
            <person name="Submissions S."/>
        </authorList>
    </citation>
    <scope>NUCLEOTIDE SEQUENCE [LARGE SCALE GENOMIC DNA]</scope>
    <source>
        <strain evidence="3">CGMCC 1.11014</strain>
    </source>
</reference>